<dbReference type="Proteomes" id="UP000228635">
    <property type="component" value="Unassembled WGS sequence"/>
</dbReference>
<dbReference type="EMBL" id="PFBA01000014">
    <property type="protein sequence ID" value="PIT92567.1"/>
    <property type="molecule type" value="Genomic_DNA"/>
</dbReference>
<organism evidence="2 3">
    <name type="scientific">Candidatus Harrisonbacteria bacterium CG10_big_fil_rev_8_21_14_0_10_42_17</name>
    <dbReference type="NCBI Taxonomy" id="1974584"/>
    <lineage>
        <taxon>Bacteria</taxon>
        <taxon>Candidatus Harrisoniibacteriota</taxon>
    </lineage>
</organism>
<accession>A0A2M6WIE6</accession>
<dbReference type="PANTHER" id="PTHR43415">
    <property type="entry name" value="SPERMIDINE N(1)-ACETYLTRANSFERASE"/>
    <property type="match status" value="1"/>
</dbReference>
<dbReference type="GO" id="GO:0016747">
    <property type="term" value="F:acyltransferase activity, transferring groups other than amino-acyl groups"/>
    <property type="evidence" value="ECO:0007669"/>
    <property type="project" value="InterPro"/>
</dbReference>
<protein>
    <submittedName>
        <fullName evidence="2">GNAT family N-acetyltransferase</fullName>
    </submittedName>
</protein>
<dbReference type="InterPro" id="IPR000182">
    <property type="entry name" value="GNAT_dom"/>
</dbReference>
<dbReference type="InterPro" id="IPR016181">
    <property type="entry name" value="Acyl_CoA_acyltransferase"/>
</dbReference>
<sequence length="194" mass="22896">MEDEGRTWFLQSERVALRSFEVDDELFVQKWINDPDVTHFMFYGQKPMSLRGAQAFIDNHTENPENVVFMFLSRETGNPIGFGGIYGIHRTAHRAEFRILIGEKSHWGQGIGTEITQLLTFYGFDRLNLHRIWLGVTSENKGAIRAYEKAGYVHEGVLRQDIFRNGVYYDSVRMGILREEYEERFQKEFRKRFK</sequence>
<dbReference type="Pfam" id="PF13302">
    <property type="entry name" value="Acetyltransf_3"/>
    <property type="match status" value="1"/>
</dbReference>
<comment type="caution">
    <text evidence="2">The sequence shown here is derived from an EMBL/GenBank/DDBJ whole genome shotgun (WGS) entry which is preliminary data.</text>
</comment>
<keyword evidence="2" id="KW-0808">Transferase</keyword>
<evidence type="ECO:0000259" key="1">
    <source>
        <dbReference type="PROSITE" id="PS51186"/>
    </source>
</evidence>
<evidence type="ECO:0000313" key="3">
    <source>
        <dbReference type="Proteomes" id="UP000228635"/>
    </source>
</evidence>
<gene>
    <name evidence="2" type="ORF">COU08_01740</name>
</gene>
<reference evidence="3" key="1">
    <citation type="submission" date="2017-09" db="EMBL/GenBank/DDBJ databases">
        <title>Depth-based differentiation of microbial function through sediment-hosted aquifers and enrichment of novel symbionts in the deep terrestrial subsurface.</title>
        <authorList>
            <person name="Probst A.J."/>
            <person name="Ladd B."/>
            <person name="Jarett J.K."/>
            <person name="Geller-Mcgrath D.E."/>
            <person name="Sieber C.M.K."/>
            <person name="Emerson J.B."/>
            <person name="Anantharaman K."/>
            <person name="Thomas B.C."/>
            <person name="Malmstrom R."/>
            <person name="Stieglmeier M."/>
            <person name="Klingl A."/>
            <person name="Woyke T."/>
            <person name="Ryan C.M."/>
            <person name="Banfield J.F."/>
        </authorList>
    </citation>
    <scope>NUCLEOTIDE SEQUENCE [LARGE SCALE GENOMIC DNA]</scope>
</reference>
<proteinExistence type="predicted"/>
<name>A0A2M6WIE6_9BACT</name>
<dbReference type="PANTHER" id="PTHR43415:SF3">
    <property type="entry name" value="GNAT-FAMILY ACETYLTRANSFERASE"/>
    <property type="match status" value="1"/>
</dbReference>
<dbReference type="SUPFAM" id="SSF55729">
    <property type="entry name" value="Acyl-CoA N-acyltransferases (Nat)"/>
    <property type="match status" value="1"/>
</dbReference>
<feature type="domain" description="N-acetyltransferase" evidence="1">
    <location>
        <begin position="15"/>
        <end position="179"/>
    </location>
</feature>
<dbReference type="Gene3D" id="3.40.630.30">
    <property type="match status" value="1"/>
</dbReference>
<evidence type="ECO:0000313" key="2">
    <source>
        <dbReference type="EMBL" id="PIT92567.1"/>
    </source>
</evidence>
<dbReference type="PROSITE" id="PS51186">
    <property type="entry name" value="GNAT"/>
    <property type="match status" value="1"/>
</dbReference>
<dbReference type="AlphaFoldDB" id="A0A2M6WIE6"/>